<name>A0ABR2LQP8_9ASPA</name>
<gene>
    <name evidence="2" type="ORF">KSP40_PGU004528</name>
</gene>
<feature type="transmembrane region" description="Helical" evidence="1">
    <location>
        <begin position="71"/>
        <end position="91"/>
    </location>
</feature>
<dbReference type="EMBL" id="JBBWWR010000016">
    <property type="protein sequence ID" value="KAK8947800.1"/>
    <property type="molecule type" value="Genomic_DNA"/>
</dbReference>
<keyword evidence="1" id="KW-1133">Transmembrane helix</keyword>
<dbReference type="PANTHER" id="PTHR31963:SF2">
    <property type="entry name" value="ZINC FINGER CONSTANS-LIKE PROTEIN (DUF3537)"/>
    <property type="match status" value="1"/>
</dbReference>
<feature type="transmembrane region" description="Helical" evidence="1">
    <location>
        <begin position="180"/>
        <end position="203"/>
    </location>
</feature>
<organism evidence="2 3">
    <name type="scientific">Platanthera guangdongensis</name>
    <dbReference type="NCBI Taxonomy" id="2320717"/>
    <lineage>
        <taxon>Eukaryota</taxon>
        <taxon>Viridiplantae</taxon>
        <taxon>Streptophyta</taxon>
        <taxon>Embryophyta</taxon>
        <taxon>Tracheophyta</taxon>
        <taxon>Spermatophyta</taxon>
        <taxon>Magnoliopsida</taxon>
        <taxon>Liliopsida</taxon>
        <taxon>Asparagales</taxon>
        <taxon>Orchidaceae</taxon>
        <taxon>Orchidoideae</taxon>
        <taxon>Orchideae</taxon>
        <taxon>Orchidinae</taxon>
        <taxon>Platanthera</taxon>
    </lineage>
</organism>
<evidence type="ECO:0000256" key="1">
    <source>
        <dbReference type="SAM" id="Phobius"/>
    </source>
</evidence>
<dbReference type="Proteomes" id="UP001412067">
    <property type="component" value="Unassembled WGS sequence"/>
</dbReference>
<keyword evidence="1" id="KW-0472">Membrane</keyword>
<feature type="transmembrane region" description="Helical" evidence="1">
    <location>
        <begin position="316"/>
        <end position="334"/>
    </location>
</feature>
<accession>A0ABR2LQP8</accession>
<feature type="transmembrane region" description="Helical" evidence="1">
    <location>
        <begin position="215"/>
        <end position="234"/>
    </location>
</feature>
<evidence type="ECO:0008006" key="4">
    <source>
        <dbReference type="Google" id="ProtNLM"/>
    </source>
</evidence>
<comment type="caution">
    <text evidence="2">The sequence shown here is derived from an EMBL/GenBank/DDBJ whole genome shotgun (WGS) entry which is preliminary data.</text>
</comment>
<dbReference type="Pfam" id="PF12056">
    <property type="entry name" value="DUF3537"/>
    <property type="match status" value="1"/>
</dbReference>
<dbReference type="PANTHER" id="PTHR31963">
    <property type="entry name" value="RAS GUANINE NUCLEOTIDE EXCHANGE FACTOR K"/>
    <property type="match status" value="1"/>
</dbReference>
<evidence type="ECO:0000313" key="3">
    <source>
        <dbReference type="Proteomes" id="UP001412067"/>
    </source>
</evidence>
<evidence type="ECO:0000313" key="2">
    <source>
        <dbReference type="EMBL" id="KAK8947800.1"/>
    </source>
</evidence>
<reference evidence="2 3" key="1">
    <citation type="journal article" date="2022" name="Nat. Plants">
        <title>Genomes of leafy and leafless Platanthera orchids illuminate the evolution of mycoheterotrophy.</title>
        <authorList>
            <person name="Li M.H."/>
            <person name="Liu K.W."/>
            <person name="Li Z."/>
            <person name="Lu H.C."/>
            <person name="Ye Q.L."/>
            <person name="Zhang D."/>
            <person name="Wang J.Y."/>
            <person name="Li Y.F."/>
            <person name="Zhong Z.M."/>
            <person name="Liu X."/>
            <person name="Yu X."/>
            <person name="Liu D.K."/>
            <person name="Tu X.D."/>
            <person name="Liu B."/>
            <person name="Hao Y."/>
            <person name="Liao X.Y."/>
            <person name="Jiang Y.T."/>
            <person name="Sun W.H."/>
            <person name="Chen J."/>
            <person name="Chen Y.Q."/>
            <person name="Ai Y."/>
            <person name="Zhai J.W."/>
            <person name="Wu S.S."/>
            <person name="Zhou Z."/>
            <person name="Hsiao Y.Y."/>
            <person name="Wu W.L."/>
            <person name="Chen Y.Y."/>
            <person name="Lin Y.F."/>
            <person name="Hsu J.L."/>
            <person name="Li C.Y."/>
            <person name="Wang Z.W."/>
            <person name="Zhao X."/>
            <person name="Zhong W.Y."/>
            <person name="Ma X.K."/>
            <person name="Ma L."/>
            <person name="Huang J."/>
            <person name="Chen G.Z."/>
            <person name="Huang M.Z."/>
            <person name="Huang L."/>
            <person name="Peng D.H."/>
            <person name="Luo Y.B."/>
            <person name="Zou S.Q."/>
            <person name="Chen S.P."/>
            <person name="Lan S."/>
            <person name="Tsai W.C."/>
            <person name="Van de Peer Y."/>
            <person name="Liu Z.J."/>
        </authorList>
    </citation>
    <scope>NUCLEOTIDE SEQUENCE [LARGE SCALE GENOMIC DNA]</scope>
    <source>
        <strain evidence="2">Lor288</strain>
    </source>
</reference>
<keyword evidence="3" id="KW-1185">Reference proteome</keyword>
<sequence length="363" mass="41573">MLLTRCPGGGCEGYRIERFEVTVLVFQVLLAAVSLACVSRNLFKYGFRKFFFVDQHHGQVDRFQKEYVRKIQVFFVLLFWWILPCFLVKIVREILRFRSISRNSTWKAILVLFFSAVSWFYLTAVFLSSCLLFNLVCNLQVIHFEDYGRHLERDMDTMVFLEEHVRLRYNLSKISHRFRAFLLSVFIFVSASQFVVLIQFTGYNESVSFTNAGDLVVASILQVVGIVLCLHSAAKMSHRAQGVASVACKWHALITCSSTDPSQARTNSHGNLDGIQTTPLVMNYSESDLESLDNTTVHINIHPASYMSSYHKRQALAMYLQTNAGGITIFGWIIDRVLMNTIFFLELTLVLFVLGKTIVFTSK</sequence>
<feature type="transmembrane region" description="Helical" evidence="1">
    <location>
        <begin position="111"/>
        <end position="136"/>
    </location>
</feature>
<feature type="transmembrane region" description="Helical" evidence="1">
    <location>
        <begin position="24"/>
        <end position="43"/>
    </location>
</feature>
<feature type="transmembrane region" description="Helical" evidence="1">
    <location>
        <begin position="340"/>
        <end position="359"/>
    </location>
</feature>
<keyword evidence="1" id="KW-0812">Transmembrane</keyword>
<dbReference type="InterPro" id="IPR021924">
    <property type="entry name" value="DUF3537"/>
</dbReference>
<protein>
    <recommendedName>
        <fullName evidence="4">Gustatory receptor</fullName>
    </recommendedName>
</protein>
<proteinExistence type="predicted"/>